<keyword evidence="2" id="KW-1185">Reference proteome</keyword>
<accession>A0A6N6M8H1</accession>
<name>A0A6N6M8H1_9FLAO</name>
<reference evidence="1 2" key="1">
    <citation type="submission" date="2019-09" db="EMBL/GenBank/DDBJ databases">
        <authorList>
            <person name="Cao W.R."/>
        </authorList>
    </citation>
    <scope>NUCLEOTIDE SEQUENCE [LARGE SCALE GENOMIC DNA]</scope>
    <source>
        <strain evidence="1 2">B1N29</strain>
    </source>
</reference>
<organism evidence="1 2">
    <name type="scientific">Pseudotamlana haliotis</name>
    <dbReference type="NCBI Taxonomy" id="2614804"/>
    <lineage>
        <taxon>Bacteria</taxon>
        <taxon>Pseudomonadati</taxon>
        <taxon>Bacteroidota</taxon>
        <taxon>Flavobacteriia</taxon>
        <taxon>Flavobacteriales</taxon>
        <taxon>Flavobacteriaceae</taxon>
        <taxon>Pseudotamlana</taxon>
    </lineage>
</organism>
<evidence type="ECO:0000313" key="2">
    <source>
        <dbReference type="Proteomes" id="UP000441333"/>
    </source>
</evidence>
<protein>
    <submittedName>
        <fullName evidence="1">Uncharacterized protein</fullName>
    </submittedName>
</protein>
<dbReference type="AlphaFoldDB" id="A0A6N6M8H1"/>
<dbReference type="RefSeq" id="WP_150940932.1">
    <property type="nucleotide sequence ID" value="NZ_WAAT01000067.1"/>
</dbReference>
<gene>
    <name evidence="1" type="ORF">F6U93_14430</name>
</gene>
<sequence length="250" mass="28972">MKDISKIFYFGLLISLSNCGIGEWDVELYQQRIPNSSKVIYEYDAWGGRDSHTSGIVLMDSIEKFKVNSSRKLPISYFSALPNKNRIKSIELKKAVNNDEITLDKIDSKKLNNSGIDIVVDYYEKYSGYSNAACLLNKYEFESFKETNDSLFIYGLDEKFGKNLKDKNSVSFQKGNIKLITDENGKIFRVVIKELFKDNATKFKYKKGTAEITEKITDSPVICFRVYYFLPKKEIYESEFSDYGIYKRVK</sequence>
<dbReference type="EMBL" id="WAAT01000067">
    <property type="protein sequence ID" value="KAB1064948.1"/>
    <property type="molecule type" value="Genomic_DNA"/>
</dbReference>
<comment type="caution">
    <text evidence="1">The sequence shown here is derived from an EMBL/GenBank/DDBJ whole genome shotgun (WGS) entry which is preliminary data.</text>
</comment>
<dbReference type="Proteomes" id="UP000441333">
    <property type="component" value="Unassembled WGS sequence"/>
</dbReference>
<evidence type="ECO:0000313" key="1">
    <source>
        <dbReference type="EMBL" id="KAB1064948.1"/>
    </source>
</evidence>
<proteinExistence type="predicted"/>